<keyword evidence="4" id="KW-1003">Cell membrane</keyword>
<keyword evidence="7" id="KW-0812">Transmembrane</keyword>
<dbReference type="SMART" id="SM00065">
    <property type="entry name" value="GAF"/>
    <property type="match status" value="1"/>
</dbReference>
<dbReference type="InterPro" id="IPR008207">
    <property type="entry name" value="Sig_transdc_His_kin_Hpt_dom"/>
</dbReference>
<keyword evidence="11" id="KW-1133">Transmembrane helix</keyword>
<dbReference type="InterPro" id="IPR011006">
    <property type="entry name" value="CheY-like_superfamily"/>
</dbReference>
<dbReference type="EMBL" id="FZNS01000011">
    <property type="protein sequence ID" value="SNR91152.1"/>
    <property type="molecule type" value="Genomic_DNA"/>
</dbReference>
<keyword evidence="20" id="KW-1185">Reference proteome</keyword>
<dbReference type="Pfam" id="PF01627">
    <property type="entry name" value="Hpt"/>
    <property type="match status" value="1"/>
</dbReference>
<dbReference type="CDD" id="cd17546">
    <property type="entry name" value="REC_hyHK_CKI1_RcsC-like"/>
    <property type="match status" value="1"/>
</dbReference>
<dbReference type="InterPro" id="IPR003594">
    <property type="entry name" value="HATPase_dom"/>
</dbReference>
<dbReference type="GO" id="GO:0000155">
    <property type="term" value="F:phosphorelay sensor kinase activity"/>
    <property type="evidence" value="ECO:0007669"/>
    <property type="project" value="InterPro"/>
</dbReference>
<dbReference type="InterPro" id="IPR029016">
    <property type="entry name" value="GAF-like_dom_sf"/>
</dbReference>
<sequence length="688" mass="76025">METSTLTRTPATFSSFRLPSYKSHEREQERLAELLAYGILDSDTEPAFDDIVRQAAELCGVPSACLSFIDENRQWVKAKTGVLLPELHRAASFCGQTIQMDGLFMVEDATVHPLFRHNPLVEQRPKVRFYAGYPIVTPNGHAIGALCVFDSRPRHLTGPQQIFLQLLAQQAMQALEVRRAQQACTAAEEAAKNQQAFLANMSHEIRTPMNGILGLSRLMRKGYLPDPQQEQLDIIISTAENLLSVINDILDFTKIELGKIDFEVLPFDVTTTVRDTARSLEVLAREKGLSLRTRFPDSAIPPVLGDPFRLRQVLLNLVTNAIKFTNTGQVEVAVEAYQEPDEPLVQLTFSVTDTGIGISFEQSEKIFRAFRQATSSTSRVYGGTGLGLSICKSLLELQGGRIWLESRPGEGSCFHFTLTYPVTDEASLLSAVPMLDPGLLPGLHVLLAEDNSVNKLLATSMLHSWDVVVDVAHDGEEALELASTKPYDLILMDIQMPRLTGIEAVAYLRNTPNPNRHAPIIALTANAMREEVESYPQQGFTAYLTKPYHEADLYRLVATHSGRTVPSATPAPTPTTAPAYNFSQLGRLAHDAEFIRKMQQLFVDTVPAQLQQLREALSQANSKAAALLTHSLKSTYGSLQMEEATQCLKQLEKSLRSPTDANLHSSLLNMLSAITERTAGAFTRQLQG</sequence>
<keyword evidence="9 19" id="KW-0418">Kinase</keyword>
<dbReference type="InterPro" id="IPR005467">
    <property type="entry name" value="His_kinase_dom"/>
</dbReference>
<dbReference type="Gene3D" id="1.10.287.130">
    <property type="match status" value="1"/>
</dbReference>
<dbReference type="Gene3D" id="3.30.565.10">
    <property type="entry name" value="Histidine kinase-like ATPase, C-terminal domain"/>
    <property type="match status" value="1"/>
</dbReference>
<keyword evidence="6" id="KW-0808">Transferase</keyword>
<dbReference type="SUPFAM" id="SSF47384">
    <property type="entry name" value="Homodimeric domain of signal transducing histidine kinase"/>
    <property type="match status" value="1"/>
</dbReference>
<dbReference type="SMART" id="SM00388">
    <property type="entry name" value="HisKA"/>
    <property type="match status" value="1"/>
</dbReference>
<evidence type="ECO:0000256" key="3">
    <source>
        <dbReference type="ARBA" id="ARBA00012438"/>
    </source>
</evidence>
<accession>A0A239A6V2</accession>
<evidence type="ECO:0000256" key="13">
    <source>
        <dbReference type="ARBA" id="ARBA00023136"/>
    </source>
</evidence>
<dbReference type="EC" id="2.7.13.3" evidence="3"/>
<dbReference type="GO" id="GO:0005886">
    <property type="term" value="C:plasma membrane"/>
    <property type="evidence" value="ECO:0007669"/>
    <property type="project" value="UniProtKB-SubCell"/>
</dbReference>
<comment type="subcellular location">
    <subcellularLocation>
        <location evidence="2">Cell membrane</location>
        <topology evidence="2">Multi-pass membrane protein</topology>
    </subcellularLocation>
</comment>
<evidence type="ECO:0000313" key="20">
    <source>
        <dbReference type="Proteomes" id="UP000198310"/>
    </source>
</evidence>
<evidence type="ECO:0000256" key="7">
    <source>
        <dbReference type="ARBA" id="ARBA00022692"/>
    </source>
</evidence>
<dbReference type="PRINTS" id="PR00344">
    <property type="entry name" value="BCTRLSENSOR"/>
</dbReference>
<evidence type="ECO:0000256" key="8">
    <source>
        <dbReference type="ARBA" id="ARBA00022741"/>
    </source>
</evidence>
<evidence type="ECO:0000256" key="15">
    <source>
        <dbReference type="PROSITE-ProRule" id="PRU00169"/>
    </source>
</evidence>
<dbReference type="Pfam" id="PF01590">
    <property type="entry name" value="GAF"/>
    <property type="match status" value="1"/>
</dbReference>
<evidence type="ECO:0000256" key="4">
    <source>
        <dbReference type="ARBA" id="ARBA00022475"/>
    </source>
</evidence>
<dbReference type="InterPro" id="IPR036097">
    <property type="entry name" value="HisK_dim/P_sf"/>
</dbReference>
<evidence type="ECO:0000256" key="9">
    <source>
        <dbReference type="ARBA" id="ARBA00022777"/>
    </source>
</evidence>
<dbReference type="Gene3D" id="3.30.450.40">
    <property type="match status" value="1"/>
</dbReference>
<organism evidence="19 20">
    <name type="scientific">Hymenobacter mucosus</name>
    <dbReference type="NCBI Taxonomy" id="1411120"/>
    <lineage>
        <taxon>Bacteria</taxon>
        <taxon>Pseudomonadati</taxon>
        <taxon>Bacteroidota</taxon>
        <taxon>Cytophagia</taxon>
        <taxon>Cytophagales</taxon>
        <taxon>Hymenobacteraceae</taxon>
        <taxon>Hymenobacter</taxon>
    </lineage>
</organism>
<dbReference type="InterPro" id="IPR036890">
    <property type="entry name" value="HATPase_C_sf"/>
</dbReference>
<protein>
    <recommendedName>
        <fullName evidence="3">histidine kinase</fullName>
        <ecNumber evidence="3">2.7.13.3</ecNumber>
    </recommendedName>
</protein>
<evidence type="ECO:0000259" key="16">
    <source>
        <dbReference type="PROSITE" id="PS50109"/>
    </source>
</evidence>
<feature type="domain" description="HPt" evidence="18">
    <location>
        <begin position="591"/>
        <end position="688"/>
    </location>
</feature>
<evidence type="ECO:0000256" key="12">
    <source>
        <dbReference type="ARBA" id="ARBA00023012"/>
    </source>
</evidence>
<keyword evidence="8" id="KW-0547">Nucleotide-binding</keyword>
<evidence type="ECO:0000256" key="6">
    <source>
        <dbReference type="ARBA" id="ARBA00022679"/>
    </source>
</evidence>
<dbReference type="FunFam" id="3.30.565.10:FF:000010">
    <property type="entry name" value="Sensor histidine kinase RcsC"/>
    <property type="match status" value="1"/>
</dbReference>
<dbReference type="Pfam" id="PF00072">
    <property type="entry name" value="Response_reg"/>
    <property type="match status" value="1"/>
</dbReference>
<keyword evidence="10" id="KW-0067">ATP-binding</keyword>
<feature type="domain" description="Response regulatory" evidence="17">
    <location>
        <begin position="444"/>
        <end position="561"/>
    </location>
</feature>
<dbReference type="PROSITE" id="PS50894">
    <property type="entry name" value="HPT"/>
    <property type="match status" value="1"/>
</dbReference>
<dbReference type="SUPFAM" id="SSF47226">
    <property type="entry name" value="Histidine-containing phosphotransfer domain, HPT domain"/>
    <property type="match status" value="1"/>
</dbReference>
<dbReference type="PANTHER" id="PTHR45339">
    <property type="entry name" value="HYBRID SIGNAL TRANSDUCTION HISTIDINE KINASE J"/>
    <property type="match status" value="1"/>
</dbReference>
<dbReference type="GO" id="GO:0005524">
    <property type="term" value="F:ATP binding"/>
    <property type="evidence" value="ECO:0007669"/>
    <property type="project" value="UniProtKB-KW"/>
</dbReference>
<dbReference type="Gene3D" id="1.20.120.160">
    <property type="entry name" value="HPT domain"/>
    <property type="match status" value="1"/>
</dbReference>
<dbReference type="Gene3D" id="3.40.50.2300">
    <property type="match status" value="1"/>
</dbReference>
<dbReference type="PANTHER" id="PTHR45339:SF1">
    <property type="entry name" value="HYBRID SIGNAL TRANSDUCTION HISTIDINE KINASE J"/>
    <property type="match status" value="1"/>
</dbReference>
<dbReference type="SMART" id="SM00448">
    <property type="entry name" value="REC"/>
    <property type="match status" value="1"/>
</dbReference>
<keyword evidence="12" id="KW-0902">Two-component regulatory system</keyword>
<dbReference type="SMART" id="SM00387">
    <property type="entry name" value="HATPase_c"/>
    <property type="match status" value="1"/>
</dbReference>
<keyword evidence="13" id="KW-0472">Membrane</keyword>
<dbReference type="CDD" id="cd16922">
    <property type="entry name" value="HATPase_EvgS-ArcB-TorS-like"/>
    <property type="match status" value="1"/>
</dbReference>
<gene>
    <name evidence="19" type="ORF">SAMN06269173_11114</name>
</gene>
<feature type="modified residue" description="4-aspartylphosphate" evidence="15">
    <location>
        <position position="493"/>
    </location>
</feature>
<evidence type="ECO:0000256" key="10">
    <source>
        <dbReference type="ARBA" id="ARBA00022840"/>
    </source>
</evidence>
<dbReference type="InterPro" id="IPR036641">
    <property type="entry name" value="HPT_dom_sf"/>
</dbReference>
<evidence type="ECO:0000259" key="17">
    <source>
        <dbReference type="PROSITE" id="PS50110"/>
    </source>
</evidence>
<proteinExistence type="predicted"/>
<dbReference type="SUPFAM" id="SSF52172">
    <property type="entry name" value="CheY-like"/>
    <property type="match status" value="1"/>
</dbReference>
<evidence type="ECO:0000256" key="11">
    <source>
        <dbReference type="ARBA" id="ARBA00022989"/>
    </source>
</evidence>
<evidence type="ECO:0000256" key="5">
    <source>
        <dbReference type="ARBA" id="ARBA00022553"/>
    </source>
</evidence>
<dbReference type="SUPFAM" id="SSF55781">
    <property type="entry name" value="GAF domain-like"/>
    <property type="match status" value="1"/>
</dbReference>
<dbReference type="InterPro" id="IPR003661">
    <property type="entry name" value="HisK_dim/P_dom"/>
</dbReference>
<dbReference type="PROSITE" id="PS50110">
    <property type="entry name" value="RESPONSE_REGULATORY"/>
    <property type="match status" value="1"/>
</dbReference>
<name>A0A239A6V2_9BACT</name>
<dbReference type="InterPro" id="IPR001789">
    <property type="entry name" value="Sig_transdc_resp-reg_receiver"/>
</dbReference>
<dbReference type="RefSeq" id="WP_089333855.1">
    <property type="nucleotide sequence ID" value="NZ_FZNS01000011.1"/>
</dbReference>
<dbReference type="InterPro" id="IPR004358">
    <property type="entry name" value="Sig_transdc_His_kin-like_C"/>
</dbReference>
<dbReference type="CDD" id="cd00082">
    <property type="entry name" value="HisKA"/>
    <property type="match status" value="1"/>
</dbReference>
<dbReference type="InterPro" id="IPR003018">
    <property type="entry name" value="GAF"/>
</dbReference>
<feature type="domain" description="Histidine kinase" evidence="16">
    <location>
        <begin position="200"/>
        <end position="422"/>
    </location>
</feature>
<dbReference type="AlphaFoldDB" id="A0A239A6V2"/>
<reference evidence="20" key="1">
    <citation type="submission" date="2017-06" db="EMBL/GenBank/DDBJ databases">
        <authorList>
            <person name="Varghese N."/>
            <person name="Submissions S."/>
        </authorList>
    </citation>
    <scope>NUCLEOTIDE SEQUENCE [LARGE SCALE GENOMIC DNA]</scope>
    <source>
        <strain evidence="20">DSM 28041</strain>
    </source>
</reference>
<evidence type="ECO:0000313" key="19">
    <source>
        <dbReference type="EMBL" id="SNR91152.1"/>
    </source>
</evidence>
<dbReference type="Pfam" id="PF00512">
    <property type="entry name" value="HisKA"/>
    <property type="match status" value="1"/>
</dbReference>
<evidence type="ECO:0000256" key="1">
    <source>
        <dbReference type="ARBA" id="ARBA00000085"/>
    </source>
</evidence>
<dbReference type="PROSITE" id="PS50109">
    <property type="entry name" value="HIS_KIN"/>
    <property type="match status" value="1"/>
</dbReference>
<evidence type="ECO:0000256" key="2">
    <source>
        <dbReference type="ARBA" id="ARBA00004651"/>
    </source>
</evidence>
<keyword evidence="5 15" id="KW-0597">Phosphoprotein</keyword>
<evidence type="ECO:0000259" key="18">
    <source>
        <dbReference type="PROSITE" id="PS50894"/>
    </source>
</evidence>
<dbReference type="SUPFAM" id="SSF55874">
    <property type="entry name" value="ATPase domain of HSP90 chaperone/DNA topoisomerase II/histidine kinase"/>
    <property type="match status" value="1"/>
</dbReference>
<dbReference type="Proteomes" id="UP000198310">
    <property type="component" value="Unassembled WGS sequence"/>
</dbReference>
<evidence type="ECO:0000256" key="14">
    <source>
        <dbReference type="PROSITE-ProRule" id="PRU00110"/>
    </source>
</evidence>
<comment type="catalytic activity">
    <reaction evidence="1">
        <text>ATP + protein L-histidine = ADP + protein N-phospho-L-histidine.</text>
        <dbReference type="EC" id="2.7.13.3"/>
    </reaction>
</comment>
<feature type="modified residue" description="Phosphohistidine" evidence="14">
    <location>
        <position position="630"/>
    </location>
</feature>
<dbReference type="Pfam" id="PF02518">
    <property type="entry name" value="HATPase_c"/>
    <property type="match status" value="1"/>
</dbReference>